<protein>
    <submittedName>
        <fullName evidence="1">Uncharacterized protein</fullName>
    </submittedName>
</protein>
<dbReference type="AlphaFoldDB" id="S4PUK1"/>
<proteinExistence type="predicted"/>
<dbReference type="EMBL" id="GAIX01010148">
    <property type="protein sequence ID" value="JAA82412.1"/>
    <property type="molecule type" value="Transcribed_RNA"/>
</dbReference>
<feature type="non-terminal residue" evidence="1">
    <location>
        <position position="89"/>
    </location>
</feature>
<accession>S4PUK1</accession>
<evidence type="ECO:0000313" key="1">
    <source>
        <dbReference type="EMBL" id="JAA82412.1"/>
    </source>
</evidence>
<reference evidence="1" key="1">
    <citation type="journal article" date="2013" name="BMC Genomics">
        <title>Unscrambling butterfly oogenesis.</title>
        <authorList>
            <person name="Carter J.M."/>
            <person name="Baker S.C."/>
            <person name="Pink R."/>
            <person name="Carter D.R."/>
            <person name="Collins A."/>
            <person name="Tomlin J."/>
            <person name="Gibbs M."/>
            <person name="Breuker C.J."/>
        </authorList>
    </citation>
    <scope>NUCLEOTIDE SEQUENCE</scope>
    <source>
        <tissue evidence="1">Ovary</tissue>
    </source>
</reference>
<organism evidence="1">
    <name type="scientific">Pararge aegeria</name>
    <name type="common">speckled wood butterfly</name>
    <dbReference type="NCBI Taxonomy" id="116150"/>
    <lineage>
        <taxon>Eukaryota</taxon>
        <taxon>Metazoa</taxon>
        <taxon>Ecdysozoa</taxon>
        <taxon>Arthropoda</taxon>
        <taxon>Hexapoda</taxon>
        <taxon>Insecta</taxon>
        <taxon>Pterygota</taxon>
        <taxon>Neoptera</taxon>
        <taxon>Endopterygota</taxon>
        <taxon>Lepidoptera</taxon>
        <taxon>Glossata</taxon>
        <taxon>Ditrysia</taxon>
        <taxon>Papilionoidea</taxon>
        <taxon>Nymphalidae</taxon>
        <taxon>Satyrinae</taxon>
        <taxon>Satyrini</taxon>
        <taxon>Parargina</taxon>
        <taxon>Pararge</taxon>
    </lineage>
</organism>
<reference evidence="1" key="2">
    <citation type="submission" date="2013-05" db="EMBL/GenBank/DDBJ databases">
        <authorList>
            <person name="Carter J.-M."/>
            <person name="Baker S.C."/>
            <person name="Pink R."/>
            <person name="Carter D.R.F."/>
            <person name="Collins A."/>
            <person name="Tomlin J."/>
            <person name="Gibbs M."/>
            <person name="Breuker C.J."/>
        </authorList>
    </citation>
    <scope>NUCLEOTIDE SEQUENCE</scope>
    <source>
        <tissue evidence="1">Ovary</tissue>
    </source>
</reference>
<sequence length="89" mass="9188">MNGILMGLFLEGCNTNAGGNAARVAAPRPLARRGCSSVSSAAWGLRAYSDVGAALCADAVVAERALVTCLFWPFVSWDSILGPPCARST</sequence>
<name>S4PUK1_9NEOP</name>